<dbReference type="InterPro" id="IPR036397">
    <property type="entry name" value="RNaseH_sf"/>
</dbReference>
<dbReference type="Gene3D" id="3.30.420.10">
    <property type="entry name" value="Ribonuclease H-like superfamily/Ribonuclease H"/>
    <property type="match status" value="1"/>
</dbReference>
<dbReference type="InterPro" id="IPR021109">
    <property type="entry name" value="Peptidase_aspartic_dom_sf"/>
</dbReference>
<dbReference type="Pfam" id="PF00665">
    <property type="entry name" value="rve"/>
    <property type="match status" value="1"/>
</dbReference>
<dbReference type="GO" id="GO:0003676">
    <property type="term" value="F:nucleic acid binding"/>
    <property type="evidence" value="ECO:0007669"/>
    <property type="project" value="InterPro"/>
</dbReference>
<dbReference type="SUPFAM" id="SSF50630">
    <property type="entry name" value="Acid proteases"/>
    <property type="match status" value="1"/>
</dbReference>
<dbReference type="EMBL" id="VRMN01000013">
    <property type="protein sequence ID" value="KAA8491428.1"/>
    <property type="molecule type" value="Genomic_DNA"/>
</dbReference>
<feature type="region of interest" description="Disordered" evidence="1">
    <location>
        <begin position="517"/>
        <end position="599"/>
    </location>
</feature>
<dbReference type="EMBL" id="VRMN01000009">
    <property type="protein sequence ID" value="KAA8492378.1"/>
    <property type="molecule type" value="Genomic_DNA"/>
</dbReference>
<dbReference type="SUPFAM" id="SSF53098">
    <property type="entry name" value="Ribonuclease H-like"/>
    <property type="match status" value="1"/>
</dbReference>
<comment type="caution">
    <text evidence="7">The sequence shown here is derived from an EMBL/GenBank/DDBJ whole genome shotgun (WGS) entry which is preliminary data.</text>
</comment>
<accession>A0A5J4Z689</accession>
<dbReference type="InterPro" id="IPR013103">
    <property type="entry name" value="RVT_2"/>
</dbReference>
<dbReference type="CDD" id="cd00303">
    <property type="entry name" value="retropepsin_like"/>
    <property type="match status" value="1"/>
</dbReference>
<dbReference type="InterPro" id="IPR012337">
    <property type="entry name" value="RNaseH-like_sf"/>
</dbReference>
<evidence type="ECO:0000259" key="2">
    <source>
        <dbReference type="PROSITE" id="PS50994"/>
    </source>
</evidence>
<dbReference type="CDD" id="cd09272">
    <property type="entry name" value="RNase_HI_RT_Ty1"/>
    <property type="match status" value="1"/>
</dbReference>
<feature type="compositionally biased region" description="Polar residues" evidence="1">
    <location>
        <begin position="383"/>
        <end position="393"/>
    </location>
</feature>
<dbReference type="Pfam" id="PF03732">
    <property type="entry name" value="Retrotrans_gag"/>
    <property type="match status" value="1"/>
</dbReference>
<evidence type="ECO:0000313" key="4">
    <source>
        <dbReference type="EMBL" id="KAA8492378.1"/>
    </source>
</evidence>
<evidence type="ECO:0000313" key="5">
    <source>
        <dbReference type="EMBL" id="KAA8492414.1"/>
    </source>
</evidence>
<feature type="compositionally biased region" description="Basic and acidic residues" evidence="1">
    <location>
        <begin position="338"/>
        <end position="347"/>
    </location>
</feature>
<gene>
    <name evidence="3" type="ORF">FVE85_2443</name>
    <name evidence="6" type="ORF">FVE85_6059</name>
    <name evidence="7" type="ORF">FVE85_6197</name>
    <name evidence="8" type="ORF">FVE85_7358</name>
    <name evidence="4" type="ORF">FVE85_7885</name>
    <name evidence="5" type="ORF">FVE85_7921</name>
</gene>
<organism evidence="7 9">
    <name type="scientific">Porphyridium purpureum</name>
    <name type="common">Red alga</name>
    <name type="synonym">Porphyridium cruentum</name>
    <dbReference type="NCBI Taxonomy" id="35688"/>
    <lineage>
        <taxon>Eukaryota</taxon>
        <taxon>Rhodophyta</taxon>
        <taxon>Bangiophyceae</taxon>
        <taxon>Porphyridiales</taxon>
        <taxon>Porphyridiaceae</taxon>
        <taxon>Porphyridium</taxon>
    </lineage>
</organism>
<protein>
    <submittedName>
        <fullName evidence="7">Retrovirus-related Pol polyprotein from transposon TNT 1-94</fullName>
    </submittedName>
</protein>
<dbReference type="InterPro" id="IPR005162">
    <property type="entry name" value="Retrotrans_gag_dom"/>
</dbReference>
<dbReference type="PANTHER" id="PTHR11439">
    <property type="entry name" value="GAG-POL-RELATED RETROTRANSPOSON"/>
    <property type="match status" value="1"/>
</dbReference>
<feature type="compositionally biased region" description="Basic and acidic residues" evidence="1">
    <location>
        <begin position="517"/>
        <end position="530"/>
    </location>
</feature>
<dbReference type="GO" id="GO:0015074">
    <property type="term" value="P:DNA integration"/>
    <property type="evidence" value="ECO:0007669"/>
    <property type="project" value="InterPro"/>
</dbReference>
<dbReference type="EMBL" id="VRMN01000001">
    <property type="protein sequence ID" value="KAA8498612.1"/>
    <property type="molecule type" value="Genomic_DNA"/>
</dbReference>
<sequence length="1574" mass="171869">MDEETGPVVRPARLSQFAGQRNQRVVMNWLFEVETKVLPFASSEREGVNVAMSYLTDTALQWLRGLPVRPENWAGFRTVFMEQFLPADYKRRARDALHGWRQTRGVAVYAAEFRDLVLACEDVGAAEALDKFTRGLKPAIAFEVMKENPSSLDEACRVALCAEDAFVAARRGSPSSQGLGIHHRSGPTRAFDVPYGESSAPMEIGAQAMEVTWQVSAREPSELLTLHVRFCGKRAMAIVDCGATHVFVDKAWVRHSGLLSFCEATPGLQAVLADGRKTNVVGSLLGHLELNGIGSRRCRAIVCPALMTDLVIGMEFLTRTGMVIDYEDGSIFMRKREDMNLKRDKEQNGSAGRTSGGTAGPGREQNESAGRTSGGTAGPGREQNGSAGRTSGRTAGPGREQNGSAGHVEASSVNPQPRNQGRSAGRSSVHVDGPCVNRDTSAGRVHEKNVGKSSGLSDEESAGSSNACSTGANGYENGNMSPERVDCETDRPNMGANVEVHSNQACKGTPLAKSAECRETEVRTRGRDQVMGKTKARSNTDPAQDSLVRSKIGSRHGGSALKETAYPSGDCSLIPEPDSPGEAQTGDIASSSSDDGAPNAIRGIRRAMTWVDRLALGTTVSNVPDGHALLHMPARTSCEVCTRAKLKMRPSYRIDVDAHARAPGVAARFDEEIGVDLVDAGAKVRSREGYRYILTHVDEHTGWIEVAGVVDKTALACREALVECQAGRDWPKRMRTDSGSEFRGAFARVLRERNVEHTLCIPHRPNGHARLERLHHTLNAVIRCLLWQSGLHVVWFFRAAKFFAFWYNRVHLGRDGLTPFERRYGQGWVESGKPWLMAPFGSRVVYKVDDVANKFAPTTREGVVVGARDHPAALEVLETGSGATTWTRDFRVFKDFTMRVPGAEPLAEMEKVIAYDPDGDLAVAQRDNVASEETGIKARVEAITERLKAIDEREKQLSQEVAARRAAKEGKEIRRTKKNARRSARIAARFPSVTINVTRVMSRREATTDGRAAEAIENELGQMRRFGVWDPEPVTLNSITEGLIVRAHMVVAEKHTERPVEERKIKARLVAGGDRITDMTGVPVSLTVPYEAPASLAALRIVLAWAQMNELEVGFVDITSAYLQAECSGGPVYVILPSEAGGKTGTAHHLRKAMYGLPRAGADFAREARSRLLRLGWVEVTAGVYIRRSLEGNAAGLVLVMYVDDVVLAGRKDEARNAMSELYQEFVIDEQPQWLGESPVLHLGMRISRTNGRVKIDGTDYAKTIIDEYERDSTVRTRGTRDAATPMVFPEAALYDEAEVSTTCRQHVGRLMWLARTVKPEIAYSVAYVSRFVDKWSKAASAILDRIVRYVHGSQDSVLEYGSAGRLGDQVRIVAFSDSDHAGCPATRRSTSGGCVYFSNGEENYLVDWFSKAQRASVLSTAEAELTALGRIMRTTIPNAEVVIRGLVGTRVPLAVCCDSEAAVKAVRRGYSAKMASLGKTHGVTVATLSDAFDGEDSNLVSVPGISNCADIFTKPMERVAFTRAIANLRKGASNDRERDVHGARGKLPVPLVDGRAEGRVRTYRDVVTGIQRV</sequence>
<feature type="domain" description="Integrase catalytic" evidence="2">
    <location>
        <begin position="659"/>
        <end position="827"/>
    </location>
</feature>
<dbReference type="Gene3D" id="2.40.70.10">
    <property type="entry name" value="Acid Proteases"/>
    <property type="match status" value="1"/>
</dbReference>
<dbReference type="OrthoDB" id="4369127at2759"/>
<dbReference type="EMBL" id="VRMN01000001">
    <property type="protein sequence ID" value="KAA8499773.1"/>
    <property type="molecule type" value="Genomic_DNA"/>
</dbReference>
<evidence type="ECO:0000313" key="8">
    <source>
        <dbReference type="EMBL" id="KAA8499773.1"/>
    </source>
</evidence>
<evidence type="ECO:0000313" key="9">
    <source>
        <dbReference type="Proteomes" id="UP000324585"/>
    </source>
</evidence>
<feature type="compositionally biased region" description="Polar residues" evidence="1">
    <location>
        <begin position="411"/>
        <end position="426"/>
    </location>
</feature>
<evidence type="ECO:0000256" key="1">
    <source>
        <dbReference type="SAM" id="MobiDB-lite"/>
    </source>
</evidence>
<evidence type="ECO:0000313" key="3">
    <source>
        <dbReference type="EMBL" id="KAA8491428.1"/>
    </source>
</evidence>
<evidence type="ECO:0000313" key="6">
    <source>
        <dbReference type="EMBL" id="KAA8498474.1"/>
    </source>
</evidence>
<dbReference type="PANTHER" id="PTHR11439:SF467">
    <property type="entry name" value="INTEGRASE CATALYTIC DOMAIN-CONTAINING PROTEIN"/>
    <property type="match status" value="1"/>
</dbReference>
<proteinExistence type="predicted"/>
<feature type="region of interest" description="Disordered" evidence="1">
    <location>
        <begin position="338"/>
        <end position="495"/>
    </location>
</feature>
<dbReference type="EMBL" id="VRMN01000001">
    <property type="protein sequence ID" value="KAA8498474.1"/>
    <property type="molecule type" value="Genomic_DNA"/>
</dbReference>
<dbReference type="Pfam" id="PF13975">
    <property type="entry name" value="gag-asp_proteas"/>
    <property type="match status" value="1"/>
</dbReference>
<evidence type="ECO:0000313" key="7">
    <source>
        <dbReference type="EMBL" id="KAA8498612.1"/>
    </source>
</evidence>
<feature type="compositionally biased region" description="Polar residues" evidence="1">
    <location>
        <begin position="451"/>
        <end position="480"/>
    </location>
</feature>
<dbReference type="PROSITE" id="PS50994">
    <property type="entry name" value="INTEGRASE"/>
    <property type="match status" value="1"/>
</dbReference>
<name>A0A5J4Z689_PORPP</name>
<dbReference type="Proteomes" id="UP000324585">
    <property type="component" value="Unassembled WGS sequence"/>
</dbReference>
<reference evidence="7" key="2">
    <citation type="submission" date="2019-09" db="EMBL/GenBank/DDBJ databases">
        <title>Expansion of phycobilisome linker gene families in mesophilic red algae.</title>
        <authorList>
            <person name="Lee J."/>
        </authorList>
    </citation>
    <scope>NUCLEOTIDE SEQUENCE [LARGE SCALE GENOMIC DNA]</scope>
    <source>
        <strain evidence="7">CCMP 1328</strain>
        <tissue evidence="7">Unicellular</tissue>
    </source>
</reference>
<dbReference type="EMBL" id="VRMN01000009">
    <property type="protein sequence ID" value="KAA8492414.1"/>
    <property type="molecule type" value="Genomic_DNA"/>
</dbReference>
<reference evidence="9" key="1">
    <citation type="journal article" date="2019" name="Nat. Commun.">
        <title>Expansion of phycobilisome linker gene families in mesophilic red algae.</title>
        <authorList>
            <person name="Lee J."/>
            <person name="Kim D."/>
            <person name="Bhattacharya D."/>
            <person name="Yoon H.S."/>
        </authorList>
    </citation>
    <scope>NUCLEOTIDE SEQUENCE [LARGE SCALE GENOMIC DNA]</scope>
    <source>
        <strain evidence="9">CCMP 1328</strain>
    </source>
</reference>
<dbReference type="InterPro" id="IPR001584">
    <property type="entry name" value="Integrase_cat-core"/>
</dbReference>
<keyword evidence="9" id="KW-1185">Reference proteome</keyword>
<dbReference type="Pfam" id="PF07727">
    <property type="entry name" value="RVT_2"/>
    <property type="match status" value="1"/>
</dbReference>